<dbReference type="InterPro" id="IPR017853">
    <property type="entry name" value="GH"/>
</dbReference>
<dbReference type="InterPro" id="IPR031919">
    <property type="entry name" value="Fucosidase_C"/>
</dbReference>
<accession>A0A2N3HUJ4</accession>
<evidence type="ECO:0000259" key="7">
    <source>
        <dbReference type="Pfam" id="PF01120"/>
    </source>
</evidence>
<dbReference type="PIRSF" id="PIRSF001092">
    <property type="entry name" value="Alpha-L-fucosidase"/>
    <property type="match status" value="1"/>
</dbReference>
<evidence type="ECO:0000313" key="9">
    <source>
        <dbReference type="EMBL" id="PKQ61734.1"/>
    </source>
</evidence>
<dbReference type="Proteomes" id="UP000233535">
    <property type="component" value="Unassembled WGS sequence"/>
</dbReference>
<evidence type="ECO:0000313" key="10">
    <source>
        <dbReference type="Proteomes" id="UP000233535"/>
    </source>
</evidence>
<evidence type="ECO:0000256" key="3">
    <source>
        <dbReference type="ARBA" id="ARBA00012662"/>
    </source>
</evidence>
<proteinExistence type="inferred from homology"/>
<sequence length="507" mass="58883">MSKKIIFLALTLFSLSNYSIGQKKYKADWESLKTYEIPQWYKDAKFGIFIHWGPTTVPANNAEWYGFHMWNEGEVDALGNPSKQASSAYKFHKENFGEPADYGYTKFIPEFKAENFNAKEWIDLFVEAGAKYVVPVGEHCDGFAMYNSKITRWNSVDMGPKKDIVGELFSEARKQGLKVGTSSHYAYGWHWWTYKDKYETTNPELRDFYWDAHDRWEPATEAWVKNWYNRTMDLMTQYQPDLFWFDLGFCEPAYEEARKKILANYYNQGLKNNQEVVLNYKNIKWKPVPDGAAVLDLESGKLDRIREDVWQTDMSLGGWRWGYCEPYEMREAGNYLQDLIDIVSKNGVLLLNVAPNKHGVIPDDQKAILREIGSWLKVNGEGIYESVPFTVFGQGPNNAEMRMHANLHEKGFNSDDIRYTKNKQNIYAFWMEVDNRNVITLDALGAEDRVINDAIKKVSLLGYNSEITWIQKKKELVIQLPTNFSSKNPVCFKIELEAMPSDIFGDK</sequence>
<dbReference type="GO" id="GO:0006004">
    <property type="term" value="P:fucose metabolic process"/>
    <property type="evidence" value="ECO:0007669"/>
    <property type="project" value="InterPro"/>
</dbReference>
<dbReference type="InterPro" id="IPR016286">
    <property type="entry name" value="FUC_metazoa-typ"/>
</dbReference>
<evidence type="ECO:0000259" key="8">
    <source>
        <dbReference type="Pfam" id="PF16757"/>
    </source>
</evidence>
<evidence type="ECO:0000256" key="5">
    <source>
        <dbReference type="ARBA" id="ARBA00022801"/>
    </source>
</evidence>
<comment type="similarity">
    <text evidence="2">Belongs to the glycosyl hydrolase 29 family.</text>
</comment>
<dbReference type="GO" id="GO:0004560">
    <property type="term" value="F:alpha-L-fucosidase activity"/>
    <property type="evidence" value="ECO:0007669"/>
    <property type="project" value="InterPro"/>
</dbReference>
<dbReference type="AlphaFoldDB" id="A0A2N3HUJ4"/>
<dbReference type="SMART" id="SM00812">
    <property type="entry name" value="Alpha_L_fucos"/>
    <property type="match status" value="1"/>
</dbReference>
<keyword evidence="6" id="KW-0326">Glycosidase</keyword>
<dbReference type="PANTHER" id="PTHR10030:SF37">
    <property type="entry name" value="ALPHA-L-FUCOSIDASE-RELATED"/>
    <property type="match status" value="1"/>
</dbReference>
<evidence type="ECO:0000256" key="4">
    <source>
        <dbReference type="ARBA" id="ARBA00022729"/>
    </source>
</evidence>
<dbReference type="InterPro" id="IPR057739">
    <property type="entry name" value="Glyco_hydro_29_N"/>
</dbReference>
<name>A0A2N3HUJ4_9BACT</name>
<dbReference type="RefSeq" id="WP_101262273.1">
    <property type="nucleotide sequence ID" value="NZ_MVDD01000012.1"/>
</dbReference>
<comment type="function">
    <text evidence="1">Alpha-L-fucosidase is responsible for hydrolyzing the alpha-1,6-linked fucose joined to the reducing-end N-acetylglucosamine of the carbohydrate moieties of glycoproteins.</text>
</comment>
<dbReference type="GO" id="GO:0016139">
    <property type="term" value="P:glycoside catabolic process"/>
    <property type="evidence" value="ECO:0007669"/>
    <property type="project" value="TreeGrafter"/>
</dbReference>
<evidence type="ECO:0000256" key="6">
    <source>
        <dbReference type="ARBA" id="ARBA00023295"/>
    </source>
</evidence>
<dbReference type="PANTHER" id="PTHR10030">
    <property type="entry name" value="ALPHA-L-FUCOSIDASE"/>
    <property type="match status" value="1"/>
</dbReference>
<evidence type="ECO:0000256" key="1">
    <source>
        <dbReference type="ARBA" id="ARBA00004071"/>
    </source>
</evidence>
<feature type="domain" description="Alpha-L-fucosidase C-terminal" evidence="8">
    <location>
        <begin position="414"/>
        <end position="489"/>
    </location>
</feature>
<dbReference type="SUPFAM" id="SSF51445">
    <property type="entry name" value="(Trans)glycosidases"/>
    <property type="match status" value="1"/>
</dbReference>
<dbReference type="Pfam" id="PF16757">
    <property type="entry name" value="Fucosidase_C"/>
    <property type="match status" value="1"/>
</dbReference>
<comment type="caution">
    <text evidence="9">The sequence shown here is derived from an EMBL/GenBank/DDBJ whole genome shotgun (WGS) entry which is preliminary data.</text>
</comment>
<dbReference type="Pfam" id="PF01120">
    <property type="entry name" value="Alpha_L_fucos"/>
    <property type="match status" value="1"/>
</dbReference>
<gene>
    <name evidence="9" type="ORF">BZG02_15035</name>
</gene>
<evidence type="ECO:0000256" key="2">
    <source>
        <dbReference type="ARBA" id="ARBA00007951"/>
    </source>
</evidence>
<dbReference type="EMBL" id="MVDD01000012">
    <property type="protein sequence ID" value="PKQ61734.1"/>
    <property type="molecule type" value="Genomic_DNA"/>
</dbReference>
<dbReference type="EC" id="3.2.1.51" evidence="3"/>
<keyword evidence="4" id="KW-0732">Signal</keyword>
<organism evidence="9 10">
    <name type="scientific">Labilibaculum filiforme</name>
    <dbReference type="NCBI Taxonomy" id="1940526"/>
    <lineage>
        <taxon>Bacteria</taxon>
        <taxon>Pseudomonadati</taxon>
        <taxon>Bacteroidota</taxon>
        <taxon>Bacteroidia</taxon>
        <taxon>Marinilabiliales</taxon>
        <taxon>Marinifilaceae</taxon>
        <taxon>Labilibaculum</taxon>
    </lineage>
</organism>
<dbReference type="Gene3D" id="2.60.40.1180">
    <property type="entry name" value="Golgi alpha-mannosidase II"/>
    <property type="match status" value="1"/>
</dbReference>
<reference evidence="9 10" key="1">
    <citation type="journal article" date="2017" name="Front. Microbiol.">
        <title>Labilibaculum manganireducens gen. nov., sp. nov. and Labilibaculum filiforme sp. nov., Novel Bacteroidetes Isolated from Subsurface Sediments of the Baltic Sea.</title>
        <authorList>
            <person name="Vandieken V."/>
            <person name="Marshall I.P."/>
            <person name="Niemann H."/>
            <person name="Engelen B."/>
            <person name="Cypionka H."/>
        </authorList>
    </citation>
    <scope>NUCLEOTIDE SEQUENCE [LARGE SCALE GENOMIC DNA]</scope>
    <source>
        <strain evidence="9 10">59.16B</strain>
    </source>
</reference>
<dbReference type="InterPro" id="IPR000933">
    <property type="entry name" value="Glyco_hydro_29"/>
</dbReference>
<dbReference type="GO" id="GO:0005764">
    <property type="term" value="C:lysosome"/>
    <property type="evidence" value="ECO:0007669"/>
    <property type="project" value="TreeGrafter"/>
</dbReference>
<dbReference type="InterPro" id="IPR013780">
    <property type="entry name" value="Glyco_hydro_b"/>
</dbReference>
<dbReference type="PRINTS" id="PR00741">
    <property type="entry name" value="GLHYDRLASE29"/>
</dbReference>
<feature type="domain" description="Glycoside hydrolase family 29 N-terminal" evidence="7">
    <location>
        <begin position="19"/>
        <end position="381"/>
    </location>
</feature>
<dbReference type="OrthoDB" id="1389336at2"/>
<protein>
    <recommendedName>
        <fullName evidence="3">alpha-L-fucosidase</fullName>
        <ecNumber evidence="3">3.2.1.51</ecNumber>
    </recommendedName>
</protein>
<keyword evidence="10" id="KW-1185">Reference proteome</keyword>
<keyword evidence="5" id="KW-0378">Hydrolase</keyword>
<dbReference type="Gene3D" id="3.20.20.80">
    <property type="entry name" value="Glycosidases"/>
    <property type="match status" value="1"/>
</dbReference>